<evidence type="ECO:0000259" key="2">
    <source>
        <dbReference type="Pfam" id="PF00144"/>
    </source>
</evidence>
<accession>A0A935CBU1</accession>
<feature type="chain" id="PRO_5037896214" evidence="1">
    <location>
        <begin position="22"/>
        <end position="522"/>
    </location>
</feature>
<organism evidence="4 5">
    <name type="scientific">Marivirga aurantiaca</name>
    <dbReference type="NCBI Taxonomy" id="2802615"/>
    <lineage>
        <taxon>Bacteria</taxon>
        <taxon>Pseudomonadati</taxon>
        <taxon>Bacteroidota</taxon>
        <taxon>Cytophagia</taxon>
        <taxon>Cytophagales</taxon>
        <taxon>Marivirgaceae</taxon>
        <taxon>Marivirga</taxon>
    </lineage>
</organism>
<evidence type="ECO:0000259" key="3">
    <source>
        <dbReference type="Pfam" id="PF11954"/>
    </source>
</evidence>
<dbReference type="EMBL" id="JAEQBW010000016">
    <property type="protein sequence ID" value="MBK6267340.1"/>
    <property type="molecule type" value="Genomic_DNA"/>
</dbReference>
<evidence type="ECO:0000313" key="4">
    <source>
        <dbReference type="EMBL" id="MBK6267340.1"/>
    </source>
</evidence>
<dbReference type="Pfam" id="PF00144">
    <property type="entry name" value="Beta-lactamase"/>
    <property type="match status" value="1"/>
</dbReference>
<dbReference type="RefSeq" id="WP_201433026.1">
    <property type="nucleotide sequence ID" value="NZ_JAEQBW010000016.1"/>
</dbReference>
<keyword evidence="1" id="KW-0732">Signal</keyword>
<keyword evidence="5" id="KW-1185">Reference proteome</keyword>
<reference evidence="4" key="1">
    <citation type="submission" date="2021-01" db="EMBL/GenBank/DDBJ databases">
        <title>Marivirga aurantiaca sp. nov., isolated from intertidal surface sediments.</title>
        <authorList>
            <person name="Zhang M."/>
        </authorList>
    </citation>
    <scope>NUCLEOTIDE SEQUENCE</scope>
    <source>
        <strain evidence="4">S37H4</strain>
    </source>
</reference>
<dbReference type="Gene3D" id="2.40.128.600">
    <property type="match status" value="1"/>
</dbReference>
<sequence length="522" mass="58019">MKKLTLLLSSLLIFSLGNSLFGQGINSTQIDALVSRALESTPSVGIAVAVVKDGKLIHSKGYGVKSIDSDKKVDEHTLFAIASNSKAFTAAALAILVDEGKLNWEDKVIDHISEFKMYNDYVTTNFTIVDLLTHRSGLGLGAGDLLFIPDGADFTIKDVLNSFQYQKPVSAFRTKYDYDNLLYIVAGEVVARISGMSWVDFIQSRIFEPLEMNNSVATNSRLQENANLAFPHNSEGETIKQLPNSASELVAAAGGIYATVDDLSKWMIMQLDNGKYGNELSNELFSESQQNQMWKPHTHLGFTTKPNPRTKQHFAAYGLGWFIADKQGKIVLSHTGGLPGMLSKTILVPELNLGIVVLTNSSPGGNAYNSIPETILDSYLEIEERDWVKELADRAKANSNESDSVTTEVWKVVEENKSSIIDLNNYIGTYKDNWFGEIEITMEDGKLWFTSRRSPKLNGQMFFYKATTFAIKWEYTDMNADAFATFSLNEEGKGIGIKMKGISPNIDFSFDFQDLDLKRVDK</sequence>
<dbReference type="GO" id="GO:0016787">
    <property type="term" value="F:hydrolase activity"/>
    <property type="evidence" value="ECO:0007669"/>
    <property type="project" value="UniProtKB-KW"/>
</dbReference>
<feature type="domain" description="Beta-lactamase-related" evidence="2">
    <location>
        <begin position="31"/>
        <end position="366"/>
    </location>
</feature>
<dbReference type="Gene3D" id="3.40.710.10">
    <property type="entry name" value="DD-peptidase/beta-lactamase superfamily"/>
    <property type="match status" value="1"/>
</dbReference>
<proteinExistence type="predicted"/>
<evidence type="ECO:0000313" key="5">
    <source>
        <dbReference type="Proteomes" id="UP000611723"/>
    </source>
</evidence>
<feature type="signal peptide" evidence="1">
    <location>
        <begin position="1"/>
        <end position="21"/>
    </location>
</feature>
<dbReference type="InterPro" id="IPR050491">
    <property type="entry name" value="AmpC-like"/>
</dbReference>
<dbReference type="Proteomes" id="UP000611723">
    <property type="component" value="Unassembled WGS sequence"/>
</dbReference>
<dbReference type="Pfam" id="PF11954">
    <property type="entry name" value="DUF3471"/>
    <property type="match status" value="1"/>
</dbReference>
<feature type="domain" description="Peptidase S12 Pab87-related C-terminal" evidence="3">
    <location>
        <begin position="423"/>
        <end position="519"/>
    </location>
</feature>
<comment type="caution">
    <text evidence="4">The sequence shown here is derived from an EMBL/GenBank/DDBJ whole genome shotgun (WGS) entry which is preliminary data.</text>
</comment>
<dbReference type="InterPro" id="IPR012338">
    <property type="entry name" value="Beta-lactam/transpept-like"/>
</dbReference>
<name>A0A935CBU1_9BACT</name>
<dbReference type="InterPro" id="IPR001466">
    <property type="entry name" value="Beta-lactam-related"/>
</dbReference>
<gene>
    <name evidence="4" type="ORF">JKA74_20020</name>
</gene>
<dbReference type="SUPFAM" id="SSF56601">
    <property type="entry name" value="beta-lactamase/transpeptidase-like"/>
    <property type="match status" value="1"/>
</dbReference>
<dbReference type="InterPro" id="IPR021860">
    <property type="entry name" value="Peptidase_S12_Pab87-rel_C"/>
</dbReference>
<evidence type="ECO:0000256" key="1">
    <source>
        <dbReference type="SAM" id="SignalP"/>
    </source>
</evidence>
<dbReference type="PANTHER" id="PTHR46825:SF15">
    <property type="entry name" value="BETA-LACTAMASE-RELATED DOMAIN-CONTAINING PROTEIN"/>
    <property type="match status" value="1"/>
</dbReference>
<dbReference type="PANTHER" id="PTHR46825">
    <property type="entry name" value="D-ALANYL-D-ALANINE-CARBOXYPEPTIDASE/ENDOPEPTIDASE AMPH"/>
    <property type="match status" value="1"/>
</dbReference>
<protein>
    <submittedName>
        <fullName evidence="4">Serine hydrolase</fullName>
    </submittedName>
</protein>
<keyword evidence="4" id="KW-0378">Hydrolase</keyword>
<dbReference type="AlphaFoldDB" id="A0A935CBU1"/>